<gene>
    <name evidence="1" type="ORF">DN745_07210</name>
</gene>
<evidence type="ECO:0000313" key="2">
    <source>
        <dbReference type="Proteomes" id="UP000249799"/>
    </source>
</evidence>
<proteinExistence type="predicted"/>
<evidence type="ECO:0000313" key="1">
    <source>
        <dbReference type="EMBL" id="AWV89135.1"/>
    </source>
</evidence>
<accession>A0A2Z4FJW8</accession>
<dbReference type="PROSITE" id="PS51257">
    <property type="entry name" value="PROKAR_LIPOPROTEIN"/>
    <property type="match status" value="1"/>
</dbReference>
<name>A0A2Z4FJW8_9DELT</name>
<reference evidence="1 2" key="1">
    <citation type="submission" date="2018-06" db="EMBL/GenBank/DDBJ databases">
        <title>Lujinxingia sediminis gen. nov. sp. nov., a new facultative anaerobic member of the class Deltaproteobacteria, and proposal of Lujinxingaceae fam. nov.</title>
        <authorList>
            <person name="Guo L.-Y."/>
            <person name="Li C.-M."/>
            <person name="Wang S."/>
            <person name="Du Z.-J."/>
        </authorList>
    </citation>
    <scope>NUCLEOTIDE SEQUENCE [LARGE SCALE GENOMIC DNA]</scope>
    <source>
        <strain evidence="1 2">FA350</strain>
    </source>
</reference>
<protein>
    <submittedName>
        <fullName evidence="1">Uncharacterized protein</fullName>
    </submittedName>
</protein>
<organism evidence="1 2">
    <name type="scientific">Bradymonas sediminis</name>
    <dbReference type="NCBI Taxonomy" id="1548548"/>
    <lineage>
        <taxon>Bacteria</taxon>
        <taxon>Deltaproteobacteria</taxon>
        <taxon>Bradymonadales</taxon>
        <taxon>Bradymonadaceae</taxon>
        <taxon>Bradymonas</taxon>
    </lineage>
</organism>
<dbReference type="Pfam" id="PF13205">
    <property type="entry name" value="Big_5"/>
    <property type="match status" value="1"/>
</dbReference>
<dbReference type="Proteomes" id="UP000249799">
    <property type="component" value="Chromosome"/>
</dbReference>
<dbReference type="InterPro" id="IPR032812">
    <property type="entry name" value="SbsA_Ig"/>
</dbReference>
<dbReference type="AlphaFoldDB" id="A0A2Z4FJW8"/>
<sequence>MSLLRAMSANPSKQSQRSLRGGLALIALLSLAGACVPIEPEALVDSEGEPIEVPGPADRWLQVVGTSPDYGTVDARPTFAFTFNDYLDEDSFKSYNFATLSSGGIRTGGRAFYRMSDKTVVWRPNSTLERGLIYRLTINDSLKSATGAPFLQRAGGDADKRVFVPASDHASEVDAEQTRALPDAEWPAVNAIFDASCASCHRDPAWRLNPLTYESLRGASSTQTDLYLVQPGNPAGSYLMRKILWDYPDLKYTPQPPPWSADAEQLSREDLLTIEGWIARGARR</sequence>
<dbReference type="OrthoDB" id="9809746at2"/>
<dbReference type="KEGG" id="bsed:DN745_07210"/>
<dbReference type="EMBL" id="CP030032">
    <property type="protein sequence ID" value="AWV89135.1"/>
    <property type="molecule type" value="Genomic_DNA"/>
</dbReference>
<keyword evidence="2" id="KW-1185">Reference proteome</keyword>
<dbReference type="RefSeq" id="WP_111333395.1">
    <property type="nucleotide sequence ID" value="NZ_CP030032.1"/>
</dbReference>